<proteinExistence type="predicted"/>
<organism evidence="2 3">
    <name type="scientific">Streptomyces machairae</name>
    <dbReference type="NCBI Taxonomy" id="3134109"/>
    <lineage>
        <taxon>Bacteria</taxon>
        <taxon>Bacillati</taxon>
        <taxon>Actinomycetota</taxon>
        <taxon>Actinomycetes</taxon>
        <taxon>Kitasatosporales</taxon>
        <taxon>Streptomycetaceae</taxon>
        <taxon>Streptomyces</taxon>
    </lineage>
</organism>
<protein>
    <recommendedName>
        <fullName evidence="4">NACHT domain-containing protein</fullName>
    </recommendedName>
</protein>
<dbReference type="Proteomes" id="UP001376459">
    <property type="component" value="Unassembled WGS sequence"/>
</dbReference>
<feature type="compositionally biased region" description="Polar residues" evidence="1">
    <location>
        <begin position="1"/>
        <end position="11"/>
    </location>
</feature>
<dbReference type="SUPFAM" id="SSF52540">
    <property type="entry name" value="P-loop containing nucleoside triphosphate hydrolases"/>
    <property type="match status" value="1"/>
</dbReference>
<evidence type="ECO:0000256" key="1">
    <source>
        <dbReference type="SAM" id="MobiDB-lite"/>
    </source>
</evidence>
<gene>
    <name evidence="2" type="ORF">WKI71_09350</name>
</gene>
<accession>A0ABU8UID7</accession>
<comment type="caution">
    <text evidence="2">The sequence shown here is derived from an EMBL/GenBank/DDBJ whole genome shotgun (WGS) entry which is preliminary data.</text>
</comment>
<dbReference type="Gene3D" id="3.40.50.300">
    <property type="entry name" value="P-loop containing nucleotide triphosphate hydrolases"/>
    <property type="match status" value="1"/>
</dbReference>
<dbReference type="InterPro" id="IPR027417">
    <property type="entry name" value="P-loop_NTPase"/>
</dbReference>
<reference evidence="2 3" key="1">
    <citation type="submission" date="2024-03" db="EMBL/GenBank/DDBJ databases">
        <title>Novel Streptomyces species of biotechnological and ecological value are a feature of Machair soil.</title>
        <authorList>
            <person name="Prole J.R."/>
            <person name="Goodfellow M."/>
            <person name="Allenby N."/>
            <person name="Ward A.C."/>
        </authorList>
    </citation>
    <scope>NUCLEOTIDE SEQUENCE [LARGE SCALE GENOMIC DNA]</scope>
    <source>
        <strain evidence="2 3">MS1.AVA.1</strain>
    </source>
</reference>
<evidence type="ECO:0000313" key="3">
    <source>
        <dbReference type="Proteomes" id="UP001376459"/>
    </source>
</evidence>
<dbReference type="EMBL" id="JBBKAK010000001">
    <property type="protein sequence ID" value="MEJ8668653.1"/>
    <property type="molecule type" value="Genomic_DNA"/>
</dbReference>
<sequence>MADLRNSSSGERSCPKVARTARRDRLSGPVRRGHTGGTADRPACRGPGGRGRGAAADGAGAYLAWSAYRADRAEAASAATDPAVVADRLAVAVRRQWEAEARARRLADPYPLPVSWRGADADLAEVTAGPAGRDGEIGAVFTDRVPDRRLLVLGAPGSGKTMLLVRLLLALIEDRTAGDPVPVLFPLASWDPTAVDLRAWMERKLVQDHAELGAAAPGSTGRRPSPGCCWSGVGCCRCWTGSTNCPRIWAGWRCT</sequence>
<evidence type="ECO:0008006" key="4">
    <source>
        <dbReference type="Google" id="ProtNLM"/>
    </source>
</evidence>
<feature type="region of interest" description="Disordered" evidence="1">
    <location>
        <begin position="1"/>
        <end position="52"/>
    </location>
</feature>
<keyword evidence="3" id="KW-1185">Reference proteome</keyword>
<name>A0ABU8UID7_9ACTN</name>
<evidence type="ECO:0000313" key="2">
    <source>
        <dbReference type="EMBL" id="MEJ8668653.1"/>
    </source>
</evidence>